<proteinExistence type="predicted"/>
<evidence type="ECO:0000313" key="2">
    <source>
        <dbReference type="EMBL" id="XAO13515.1"/>
    </source>
</evidence>
<dbReference type="InterPro" id="IPR012816">
    <property type="entry name" value="NADAR"/>
</dbReference>
<dbReference type="Gene3D" id="1.10.357.40">
    <property type="entry name" value="YbiA-like"/>
    <property type="match status" value="1"/>
</dbReference>
<dbReference type="Pfam" id="PF08719">
    <property type="entry name" value="NADAR"/>
    <property type="match status" value="1"/>
</dbReference>
<dbReference type="EMBL" id="PP130629">
    <property type="protein sequence ID" value="XAO13515.1"/>
    <property type="molecule type" value="Genomic_DNA"/>
</dbReference>
<dbReference type="SUPFAM" id="SSF143990">
    <property type="entry name" value="YbiA-like"/>
    <property type="match status" value="1"/>
</dbReference>
<name>A0AB38ZMA0_9VIRU</name>
<accession>A0AB38ZMA0</accession>
<organism evidence="2">
    <name type="scientific">Mantoniella tinhauana virus 1</name>
    <dbReference type="NCBI Taxonomy" id="3111543"/>
    <lineage>
        <taxon>Viruses</taxon>
    </lineage>
</organism>
<sequence>MNTFWSKSKNPAHRYLSNFQPSPIVIPSDFFISYVTGYTFPSVENAFQACKYAYSDGPIHIQELTGCSAKEAKSMGSKGGMKRRRTVLDVKTWNSVSYECMNELIKLRFEQDPQFKDIILKAEGDFYHIETRPPYIWGGCMKNGMWVGQNRLGEIINSFKNLL</sequence>
<dbReference type="InterPro" id="IPR037238">
    <property type="entry name" value="YbiA-like_sf"/>
</dbReference>
<evidence type="ECO:0000259" key="1">
    <source>
        <dbReference type="Pfam" id="PF08719"/>
    </source>
</evidence>
<dbReference type="CDD" id="cd15457">
    <property type="entry name" value="NADAR"/>
    <property type="match status" value="1"/>
</dbReference>
<protein>
    <recommendedName>
        <fullName evidence="1">NADAR domain-containing protein</fullName>
    </recommendedName>
</protein>
<reference evidence="2" key="1">
    <citation type="submission" date="2024-01" db="EMBL/GenBank/DDBJ databases">
        <title>Genomic and biogeographic characterisation of Mantoniella tinhauana virus 1, the first discovered Mantoniella-infecting prasinovirus.</title>
        <authorList>
            <person name="Rey Redondo E."/>
            <person name="Yung C.C.M."/>
        </authorList>
    </citation>
    <scope>NUCLEOTIDE SEQUENCE</scope>
    <source>
        <strain evidence="2">Lau Fau Shan</strain>
    </source>
</reference>
<feature type="domain" description="NADAR" evidence="1">
    <location>
        <begin position="4"/>
        <end position="160"/>
    </location>
</feature>